<sequence>MSDDIAIEALVNRTPPSWGALPFRRLAILVDSANKGGNATLLSLSSKGVLAPREEFDGLGRQAPSNDTVERYWLVEPGDLVVNPMWLVGGGIGVSETAGAVSPDYRVYSLGPDLYPRYIHHLLRSQPYRDQYKLYTRADTTFDRRVSKIDFHAMPILVPPFDEQRRIANLLDAETARIDQLMRQRHQQLLLLEEKYAAAISEILVPGGASNNPNPLWPWLPISIRTVRLGYIARVRSGVTVHSARERTSEDAEYPYLRVANVQGERVDLSEVKKITIPASMALKSMLRPGDVVMTEANGNPDNLGRGAVWSGEIPEMVHQNHIFAIRADRNKVVPEYISALLASAHGRGYFRLTSTQVGIATTSSSKVLDFPVPIMSLEEQHSAVRRCQQARRSTSGASDALARQLALLSERREAFITAAVTGQIDVTTVRGVDTSGLSPIVSA</sequence>
<gene>
    <name evidence="3" type="ORF">Ssi02_65360</name>
</gene>
<evidence type="ECO:0000313" key="4">
    <source>
        <dbReference type="Proteomes" id="UP000606172"/>
    </source>
</evidence>
<evidence type="ECO:0000313" key="3">
    <source>
        <dbReference type="EMBL" id="GII96305.1"/>
    </source>
</evidence>
<accession>A0A919RNV9</accession>
<keyword evidence="4" id="KW-1185">Reference proteome</keyword>
<dbReference type="SUPFAM" id="SSF116734">
    <property type="entry name" value="DNA methylase specificity domain"/>
    <property type="match status" value="2"/>
</dbReference>
<organism evidence="3 4">
    <name type="scientific">Sinosporangium siamense</name>
    <dbReference type="NCBI Taxonomy" id="1367973"/>
    <lineage>
        <taxon>Bacteria</taxon>
        <taxon>Bacillati</taxon>
        <taxon>Actinomycetota</taxon>
        <taxon>Actinomycetes</taxon>
        <taxon>Streptosporangiales</taxon>
        <taxon>Streptosporangiaceae</taxon>
        <taxon>Sinosporangium</taxon>
    </lineage>
</organism>
<keyword evidence="1" id="KW-0680">Restriction system</keyword>
<dbReference type="AlphaFoldDB" id="A0A919RNV9"/>
<evidence type="ECO:0008006" key="5">
    <source>
        <dbReference type="Google" id="ProtNLM"/>
    </source>
</evidence>
<evidence type="ECO:0000256" key="2">
    <source>
        <dbReference type="ARBA" id="ARBA00023125"/>
    </source>
</evidence>
<dbReference type="GO" id="GO:0009307">
    <property type="term" value="P:DNA restriction-modification system"/>
    <property type="evidence" value="ECO:0007669"/>
    <property type="project" value="UniProtKB-KW"/>
</dbReference>
<dbReference type="EMBL" id="BOOW01000043">
    <property type="protein sequence ID" value="GII96305.1"/>
    <property type="molecule type" value="Genomic_DNA"/>
</dbReference>
<dbReference type="GO" id="GO:0003677">
    <property type="term" value="F:DNA binding"/>
    <property type="evidence" value="ECO:0007669"/>
    <property type="project" value="UniProtKB-KW"/>
</dbReference>
<proteinExistence type="predicted"/>
<evidence type="ECO:0000256" key="1">
    <source>
        <dbReference type="ARBA" id="ARBA00022747"/>
    </source>
</evidence>
<dbReference type="Gene3D" id="3.90.220.20">
    <property type="entry name" value="DNA methylase specificity domains"/>
    <property type="match status" value="2"/>
</dbReference>
<comment type="caution">
    <text evidence="3">The sequence shown here is derived from an EMBL/GenBank/DDBJ whole genome shotgun (WGS) entry which is preliminary data.</text>
</comment>
<dbReference type="RefSeq" id="WP_204031310.1">
    <property type="nucleotide sequence ID" value="NZ_BOOW01000043.1"/>
</dbReference>
<dbReference type="InterPro" id="IPR044946">
    <property type="entry name" value="Restrct_endonuc_typeI_TRD_sf"/>
</dbReference>
<keyword evidence="2" id="KW-0238">DNA-binding</keyword>
<dbReference type="Proteomes" id="UP000606172">
    <property type="component" value="Unassembled WGS sequence"/>
</dbReference>
<dbReference type="PANTHER" id="PTHR30408:SF12">
    <property type="entry name" value="TYPE I RESTRICTION ENZYME MJAVIII SPECIFICITY SUBUNIT"/>
    <property type="match status" value="1"/>
</dbReference>
<reference evidence="3" key="1">
    <citation type="submission" date="2021-01" db="EMBL/GenBank/DDBJ databases">
        <title>Whole genome shotgun sequence of Sinosporangium siamense NBRC 109515.</title>
        <authorList>
            <person name="Komaki H."/>
            <person name="Tamura T."/>
        </authorList>
    </citation>
    <scope>NUCLEOTIDE SEQUENCE</scope>
    <source>
        <strain evidence="3">NBRC 109515</strain>
    </source>
</reference>
<dbReference type="PANTHER" id="PTHR30408">
    <property type="entry name" value="TYPE-1 RESTRICTION ENZYME ECOKI SPECIFICITY PROTEIN"/>
    <property type="match status" value="1"/>
</dbReference>
<dbReference type="InterPro" id="IPR052021">
    <property type="entry name" value="Type-I_RS_S_subunit"/>
</dbReference>
<protein>
    <recommendedName>
        <fullName evidence="5">Restriction endonuclease subunit S</fullName>
    </recommendedName>
</protein>
<dbReference type="CDD" id="cd17253">
    <property type="entry name" value="RMtype1_S_Eco933I-TRD2-CR2_like"/>
    <property type="match status" value="1"/>
</dbReference>
<name>A0A919RNV9_9ACTN</name>